<gene>
    <name evidence="1" type="ORF">AVEN_273585_1</name>
</gene>
<organism evidence="1 2">
    <name type="scientific">Araneus ventricosus</name>
    <name type="common">Orbweaver spider</name>
    <name type="synonym">Epeira ventricosa</name>
    <dbReference type="NCBI Taxonomy" id="182803"/>
    <lineage>
        <taxon>Eukaryota</taxon>
        <taxon>Metazoa</taxon>
        <taxon>Ecdysozoa</taxon>
        <taxon>Arthropoda</taxon>
        <taxon>Chelicerata</taxon>
        <taxon>Arachnida</taxon>
        <taxon>Araneae</taxon>
        <taxon>Araneomorphae</taxon>
        <taxon>Entelegynae</taxon>
        <taxon>Araneoidea</taxon>
        <taxon>Araneidae</taxon>
        <taxon>Araneus</taxon>
    </lineage>
</organism>
<sequence length="110" mass="12246">MLQLASSNSSTESEIAKAERMRRRNHLHDEMRWRAVGIVTKVFLWVYGVNSPTRRIMEIEGCGTITKGIKTPVEDVGLDVGESPQRQTIATCCNVPDGRNGNTGLSSEIW</sequence>
<accession>A0A4Y2M8R5</accession>
<evidence type="ECO:0000313" key="2">
    <source>
        <dbReference type="Proteomes" id="UP000499080"/>
    </source>
</evidence>
<name>A0A4Y2M8R5_ARAVE</name>
<comment type="caution">
    <text evidence="1">The sequence shown here is derived from an EMBL/GenBank/DDBJ whole genome shotgun (WGS) entry which is preliminary data.</text>
</comment>
<dbReference type="AlphaFoldDB" id="A0A4Y2M8R5"/>
<dbReference type="OrthoDB" id="4843387at2759"/>
<dbReference type="Proteomes" id="UP000499080">
    <property type="component" value="Unassembled WGS sequence"/>
</dbReference>
<evidence type="ECO:0000313" key="1">
    <source>
        <dbReference type="EMBL" id="GBN22933.1"/>
    </source>
</evidence>
<keyword evidence="2" id="KW-1185">Reference proteome</keyword>
<dbReference type="EMBL" id="BGPR01006922">
    <property type="protein sequence ID" value="GBN22933.1"/>
    <property type="molecule type" value="Genomic_DNA"/>
</dbReference>
<proteinExistence type="predicted"/>
<reference evidence="1 2" key="1">
    <citation type="journal article" date="2019" name="Sci. Rep.">
        <title>Orb-weaving spider Araneus ventricosus genome elucidates the spidroin gene catalogue.</title>
        <authorList>
            <person name="Kono N."/>
            <person name="Nakamura H."/>
            <person name="Ohtoshi R."/>
            <person name="Moran D.A.P."/>
            <person name="Shinohara A."/>
            <person name="Yoshida Y."/>
            <person name="Fujiwara M."/>
            <person name="Mori M."/>
            <person name="Tomita M."/>
            <person name="Arakawa K."/>
        </authorList>
    </citation>
    <scope>NUCLEOTIDE SEQUENCE [LARGE SCALE GENOMIC DNA]</scope>
</reference>
<protein>
    <submittedName>
        <fullName evidence="1">Uncharacterized protein</fullName>
    </submittedName>
</protein>